<organism evidence="1">
    <name type="scientific">uncultured Sphingomonadaceae bacterium</name>
    <dbReference type="NCBI Taxonomy" id="169976"/>
    <lineage>
        <taxon>Bacteria</taxon>
        <taxon>Pseudomonadati</taxon>
        <taxon>Pseudomonadota</taxon>
        <taxon>Alphaproteobacteria</taxon>
        <taxon>Sphingomonadales</taxon>
        <taxon>Sphingomonadaceae</taxon>
        <taxon>environmental samples</taxon>
    </lineage>
</organism>
<protein>
    <submittedName>
        <fullName evidence="1">Uncharacterized protein</fullName>
    </submittedName>
</protein>
<reference evidence="1" key="1">
    <citation type="submission" date="2020-02" db="EMBL/GenBank/DDBJ databases">
        <authorList>
            <person name="Meier V. D."/>
        </authorList>
    </citation>
    <scope>NUCLEOTIDE SEQUENCE</scope>
    <source>
        <strain evidence="1">AVDCRST_MAG91</strain>
    </source>
</reference>
<evidence type="ECO:0000313" key="1">
    <source>
        <dbReference type="EMBL" id="CAA9519340.1"/>
    </source>
</evidence>
<gene>
    <name evidence="1" type="ORF">AVDCRST_MAG91-2100</name>
</gene>
<sequence>ARKLREERRGKLARVVDAFVRPAASWRRSGNGEHRPSNI</sequence>
<feature type="non-terminal residue" evidence="1">
    <location>
        <position position="39"/>
    </location>
</feature>
<name>A0A6J4TCC0_9SPHN</name>
<dbReference type="EMBL" id="CADCVX010000384">
    <property type="protein sequence ID" value="CAA9519340.1"/>
    <property type="molecule type" value="Genomic_DNA"/>
</dbReference>
<dbReference type="AlphaFoldDB" id="A0A6J4TCC0"/>
<accession>A0A6J4TCC0</accession>
<feature type="non-terminal residue" evidence="1">
    <location>
        <position position="1"/>
    </location>
</feature>
<proteinExistence type="predicted"/>